<dbReference type="InterPro" id="IPR008780">
    <property type="entry name" value="Plasmodium_Vir"/>
</dbReference>
<accession>A0A0J9T0K2</accession>
<dbReference type="Proteomes" id="UP000053327">
    <property type="component" value="Unassembled WGS sequence"/>
</dbReference>
<name>A0A0J9T0K2_PLAV1</name>
<dbReference type="AlphaFoldDB" id="A0A0J9T0K2"/>
<evidence type="ECO:0008006" key="4">
    <source>
        <dbReference type="Google" id="ProtNLM"/>
    </source>
</evidence>
<evidence type="ECO:0000313" key="2">
    <source>
        <dbReference type="EMBL" id="KMZ88900.1"/>
    </source>
</evidence>
<dbReference type="OrthoDB" id="388798at2759"/>
<sequence length="284" mass="32726">MNKLCKKVLKYLDQSKEWKENENGYDECVLFNYWIYDQLAGYFSDDLSNIKIAFSGLQLIWEYLTDNSNNSSFYKKCKPMFKKILDHDDWKQRKLLYDYYVDYDTLYGIARGFPDKCEEYYGKIQKMVSVYKYFEEKCSQTGTYSCPDFFYKCREKNIESELEKLSCHDRIKGRTVSNSEDSNSHQSTGPEGRAQVPAPEASTQIESGDSGIGEKVTNSVLGAAPVLLTATALYRYTPLGPWIRRLGGGRTNVMNAMETFSPYTQEAGDMFSDDSANYISYQPM</sequence>
<evidence type="ECO:0000256" key="1">
    <source>
        <dbReference type="SAM" id="MobiDB-lite"/>
    </source>
</evidence>
<organism evidence="2 3">
    <name type="scientific">Plasmodium vivax (strain Brazil I)</name>
    <dbReference type="NCBI Taxonomy" id="1033975"/>
    <lineage>
        <taxon>Eukaryota</taxon>
        <taxon>Sar</taxon>
        <taxon>Alveolata</taxon>
        <taxon>Apicomplexa</taxon>
        <taxon>Aconoidasida</taxon>
        <taxon>Haemosporida</taxon>
        <taxon>Plasmodiidae</taxon>
        <taxon>Plasmodium</taxon>
        <taxon>Plasmodium (Plasmodium)</taxon>
    </lineage>
</organism>
<proteinExistence type="predicted"/>
<feature type="compositionally biased region" description="Polar residues" evidence="1">
    <location>
        <begin position="175"/>
        <end position="189"/>
    </location>
</feature>
<dbReference type="EMBL" id="KQ234743">
    <property type="protein sequence ID" value="KMZ88900.1"/>
    <property type="molecule type" value="Genomic_DNA"/>
</dbReference>
<reference evidence="2 3" key="1">
    <citation type="submission" date="2011-08" db="EMBL/GenBank/DDBJ databases">
        <title>The Genome Sequence of Plasmodium vivax Brazil I.</title>
        <authorList>
            <consortium name="The Broad Institute Genome Sequencing Platform"/>
            <consortium name="The Broad Institute Genome Sequencing Center for Infectious Disease"/>
            <person name="Neafsey D."/>
            <person name="Carlton J."/>
            <person name="Barnwell J."/>
            <person name="Collins W."/>
            <person name="Escalante A."/>
            <person name="Mullikin J."/>
            <person name="Saul A."/>
            <person name="Guigo R."/>
            <person name="Camara F."/>
            <person name="Young S.K."/>
            <person name="Zeng Q."/>
            <person name="Gargeya S."/>
            <person name="Fitzgerald M."/>
            <person name="Haas B."/>
            <person name="Abouelleil A."/>
            <person name="Alvarado L."/>
            <person name="Arachchi H.M."/>
            <person name="Berlin A."/>
            <person name="Brown A."/>
            <person name="Chapman S.B."/>
            <person name="Chen Z."/>
            <person name="Dunbar C."/>
            <person name="Freedman E."/>
            <person name="Gearin G."/>
            <person name="Gellesch M."/>
            <person name="Goldberg J."/>
            <person name="Griggs A."/>
            <person name="Gujja S."/>
            <person name="Heiman D."/>
            <person name="Howarth C."/>
            <person name="Larson L."/>
            <person name="Lui A."/>
            <person name="MacDonald P.J.P."/>
            <person name="Montmayeur A."/>
            <person name="Murphy C."/>
            <person name="Neiman D."/>
            <person name="Pearson M."/>
            <person name="Priest M."/>
            <person name="Roberts A."/>
            <person name="Saif S."/>
            <person name="Shea T."/>
            <person name="Shenoy N."/>
            <person name="Sisk P."/>
            <person name="Stolte C."/>
            <person name="Sykes S."/>
            <person name="Wortman J."/>
            <person name="Nusbaum C."/>
            <person name="Birren B."/>
        </authorList>
    </citation>
    <scope>NUCLEOTIDE SEQUENCE [LARGE SCALE GENOMIC DNA]</scope>
    <source>
        <strain evidence="2 3">Brazil I</strain>
    </source>
</reference>
<gene>
    <name evidence="2" type="ORF">PVBG_05829</name>
</gene>
<protein>
    <recommendedName>
        <fullName evidence="4">VIR protein</fullName>
    </recommendedName>
</protein>
<dbReference type="Pfam" id="PF05795">
    <property type="entry name" value="Plasmodium_Vir"/>
    <property type="match status" value="1"/>
</dbReference>
<feature type="region of interest" description="Disordered" evidence="1">
    <location>
        <begin position="173"/>
        <end position="211"/>
    </location>
</feature>
<evidence type="ECO:0000313" key="3">
    <source>
        <dbReference type="Proteomes" id="UP000053327"/>
    </source>
</evidence>